<sequence length="60" mass="6618">MRHFAIDPPAPARHARLFELIRQQDRAARVAERLARAPVADALTLARVAARAAASWSKVC</sequence>
<reference evidence="1 2" key="1">
    <citation type="submission" date="2024-10" db="EMBL/GenBank/DDBJ databases">
        <authorList>
            <person name="Yang X.-N."/>
        </authorList>
    </citation>
    <scope>NUCLEOTIDE SEQUENCE [LARGE SCALE GENOMIC DNA]</scope>
    <source>
        <strain evidence="1 2">CAU 1059</strain>
    </source>
</reference>
<dbReference type="EMBL" id="JBIHMM010000001">
    <property type="protein sequence ID" value="MFH0252608.1"/>
    <property type="molecule type" value="Genomic_DNA"/>
</dbReference>
<dbReference type="RefSeq" id="WP_377169297.1">
    <property type="nucleotide sequence ID" value="NZ_JBHTJC010000001.1"/>
</dbReference>
<evidence type="ECO:0000313" key="1">
    <source>
        <dbReference type="EMBL" id="MFH0252608.1"/>
    </source>
</evidence>
<evidence type="ECO:0000313" key="2">
    <source>
        <dbReference type="Proteomes" id="UP001607157"/>
    </source>
</evidence>
<keyword evidence="2" id="KW-1185">Reference proteome</keyword>
<protein>
    <submittedName>
        <fullName evidence="1">Uncharacterized protein</fullName>
    </submittedName>
</protein>
<organism evidence="1 2">
    <name type="scientific">Roseovarius aquimarinus</name>
    <dbReference type="NCBI Taxonomy" id="1229156"/>
    <lineage>
        <taxon>Bacteria</taxon>
        <taxon>Pseudomonadati</taxon>
        <taxon>Pseudomonadota</taxon>
        <taxon>Alphaproteobacteria</taxon>
        <taxon>Rhodobacterales</taxon>
        <taxon>Roseobacteraceae</taxon>
        <taxon>Roseovarius</taxon>
    </lineage>
</organism>
<dbReference type="Proteomes" id="UP001607157">
    <property type="component" value="Unassembled WGS sequence"/>
</dbReference>
<accession>A0ABW7I365</accession>
<gene>
    <name evidence="1" type="ORF">ACGRVM_01775</name>
</gene>
<name>A0ABW7I365_9RHOB</name>
<comment type="caution">
    <text evidence="1">The sequence shown here is derived from an EMBL/GenBank/DDBJ whole genome shotgun (WGS) entry which is preliminary data.</text>
</comment>
<proteinExistence type="predicted"/>